<dbReference type="Gene3D" id="3.40.50.300">
    <property type="entry name" value="P-loop containing nucleotide triphosphate hydrolases"/>
    <property type="match status" value="1"/>
</dbReference>
<dbReference type="SUPFAM" id="SSF52058">
    <property type="entry name" value="L domain-like"/>
    <property type="match status" value="1"/>
</dbReference>
<evidence type="ECO:0000256" key="1">
    <source>
        <dbReference type="ARBA" id="ARBA00002074"/>
    </source>
</evidence>
<keyword evidence="15" id="KW-1185">Reference proteome</keyword>
<dbReference type="InterPro" id="IPR058922">
    <property type="entry name" value="WHD_DRP"/>
</dbReference>
<keyword evidence="8" id="KW-0547">Nucleotide-binding</keyword>
<comment type="similarity">
    <text evidence="3">Belongs to the disease resistance NB-LRR family.</text>
</comment>
<dbReference type="FunFam" id="1.10.10.10:FF:000322">
    <property type="entry name" value="Probable disease resistance protein At1g63360"/>
    <property type="match status" value="1"/>
</dbReference>
<name>A0A9N7RIG8_STRHE</name>
<dbReference type="GO" id="GO:0043531">
    <property type="term" value="F:ADP binding"/>
    <property type="evidence" value="ECO:0007669"/>
    <property type="project" value="InterPro"/>
</dbReference>
<dbReference type="InterPro" id="IPR042197">
    <property type="entry name" value="Apaf_helical"/>
</dbReference>
<dbReference type="GO" id="GO:0005524">
    <property type="term" value="F:ATP binding"/>
    <property type="evidence" value="ECO:0007669"/>
    <property type="project" value="UniProtKB-KW"/>
</dbReference>
<evidence type="ECO:0000256" key="7">
    <source>
        <dbReference type="ARBA" id="ARBA00022737"/>
    </source>
</evidence>
<comment type="subcellular location">
    <subcellularLocation>
        <location evidence="2">Cytoplasm</location>
    </subcellularLocation>
</comment>
<dbReference type="InterPro" id="IPR002182">
    <property type="entry name" value="NB-ARC"/>
</dbReference>
<feature type="domain" description="NB-ARC" evidence="11">
    <location>
        <begin position="356"/>
        <end position="520"/>
    </location>
</feature>
<evidence type="ECO:0000256" key="3">
    <source>
        <dbReference type="ARBA" id="ARBA00008894"/>
    </source>
</evidence>
<dbReference type="PANTHER" id="PTHR23155:SF1152">
    <property type="entry name" value="AAA+ ATPASE DOMAIN-CONTAINING PROTEIN"/>
    <property type="match status" value="1"/>
</dbReference>
<dbReference type="InterPro" id="IPR055414">
    <property type="entry name" value="LRR_R13L4/SHOC2-like"/>
</dbReference>
<evidence type="ECO:0000313" key="14">
    <source>
        <dbReference type="EMBL" id="CAA0831144.1"/>
    </source>
</evidence>
<gene>
    <name evidence="14" type="ORF">SHERM_26526</name>
</gene>
<dbReference type="Proteomes" id="UP001153555">
    <property type="component" value="Unassembled WGS sequence"/>
</dbReference>
<dbReference type="OrthoDB" id="912409at2759"/>
<keyword evidence="7" id="KW-0677">Repeat</keyword>
<comment type="caution">
    <text evidence="14">The sequence shown here is derived from an EMBL/GenBank/DDBJ whole genome shotgun (WGS) entry which is preliminary data.</text>
</comment>
<dbReference type="Pfam" id="PF23598">
    <property type="entry name" value="LRR_14"/>
    <property type="match status" value="1"/>
</dbReference>
<accession>A0A9N7RIG8</accession>
<dbReference type="InterPro" id="IPR027417">
    <property type="entry name" value="P-loop_NTPase"/>
</dbReference>
<dbReference type="InterPro" id="IPR036388">
    <property type="entry name" value="WH-like_DNA-bd_sf"/>
</dbReference>
<dbReference type="AlphaFoldDB" id="A0A9N7RIG8"/>
<dbReference type="PANTHER" id="PTHR23155">
    <property type="entry name" value="DISEASE RESISTANCE PROTEIN RP"/>
    <property type="match status" value="1"/>
</dbReference>
<protein>
    <submittedName>
        <fullName evidence="14">Disease resistance protein RPP13</fullName>
    </submittedName>
</protein>
<comment type="function">
    <text evidence="1">Confers resistance to late blight (Phytophthora infestans) races carrying the avirulence gene Avr1. Resistance proteins guard the plant against pathogens that contain an appropriate avirulence protein via an indirect interaction with this avirulence protein. That triggers a defense system including the hypersensitive response, which restricts the pathogen growth.</text>
</comment>
<keyword evidence="4" id="KW-0963">Cytoplasm</keyword>
<evidence type="ECO:0000256" key="6">
    <source>
        <dbReference type="ARBA" id="ARBA00022667"/>
    </source>
</evidence>
<keyword evidence="5" id="KW-0433">Leucine-rich repeat</keyword>
<feature type="domain" description="Disease resistance R13L4/SHOC-2-like LRR" evidence="13">
    <location>
        <begin position="731"/>
        <end position="1014"/>
    </location>
</feature>
<proteinExistence type="inferred from homology"/>
<dbReference type="FunFam" id="3.40.50.300:FF:001091">
    <property type="entry name" value="Probable disease resistance protein At1g61300"/>
    <property type="match status" value="1"/>
</dbReference>
<dbReference type="InterPro" id="IPR032675">
    <property type="entry name" value="LRR_dom_sf"/>
</dbReference>
<dbReference type="Pfam" id="PF23559">
    <property type="entry name" value="WHD_DRP"/>
    <property type="match status" value="1"/>
</dbReference>
<sequence length="1038" mass="118371">MLLIMKRPKYRSLLRIFPSSFIMSESWRAFKINRDVEFPSYIQPDVKKRITRKAVTSMGNLLHLFQVPKGLGSLGQKELVAAFLDFLLQLLHHKTRAMLSFIDQVEFLEKELKFLVMVLGDTPLVTPDSERADALILECEAAASDAGKVVHSLVFLPDQICKSRRIDRELGSLLIRLDLINSELAELLNVLPFTSRAPENASVDSLFILDSIVNDLEDVVKREGGLEVDAMVEIEKLYRGLLMVSQLKSTKLPPHTESQELKHLVARISDVAYEAEYLVKSFLAGDVPLWYLRGRLNRVTCEIDIIGTLLQQLEESSRGNRATKAAGEGGLFTQADKTDNFVVDDVTVGFEENARDILDRVDGQNAKLEFISIFGMAGIGKTTFARKLYNHPLVQHRFDKRSWCVVSQTYDTKRMLCDILNSLQGKATKESIFVEEGEDLVKRIFQSLKGRKYVIVLDDIWDSRAWDALRACFPDDGNGSRILFTSRNKDAFPPDTIIYALPLLSDGQCWELMEKKIFRDEPCPMHLTKIGKEIAASCGGLPLAVVVVAGTLSAMDRDENVWINMRTNLVFFGGDNSAMPILELSYKHLPQHLKPCFLYFGVFPGTKVGAGELMRLWIAEGFIHKEEKKSIESVAEEYLKALIDKSLVMIATRKSDGGVKACLIHDLWRELCLKISAETNFLRAVHSNYSVYEKGHRVVSFQCPLTNFFSHRIRSIHGYSTSEFEFYPGGMKLMRVVNIKCTKYPLVGTQYLVNLRYLVIHEVPESIGSLVNLEHLRVASLFSNVAKVITLPPAIFTMVKLRYLHISPWAYLEGKCHVSSILNNLKFLSGIIISTLEDERMLISWSNLVRLKCTCGPLFKEENGVQMHRYPELGFLHQLETLTLTIISDRSYPIRHINFPQNIKRLNLSGTMYWPWEKMSTLGSLTNLEVLKLLGPVFEVGSWETRDGEFQKLRFLKLSRVRLQQWNVSSSRHFPRLRELKVRWDYGMEELPSELGDINTLQLIRLELVSESLKESAKRIAEYQRDMGNDDFKVEVFE</sequence>
<dbReference type="InterPro" id="IPR044974">
    <property type="entry name" value="Disease_R_plants"/>
</dbReference>
<evidence type="ECO:0000313" key="15">
    <source>
        <dbReference type="Proteomes" id="UP001153555"/>
    </source>
</evidence>
<dbReference type="SUPFAM" id="SSF52540">
    <property type="entry name" value="P-loop containing nucleoside triphosphate hydrolases"/>
    <property type="match status" value="1"/>
</dbReference>
<evidence type="ECO:0000256" key="4">
    <source>
        <dbReference type="ARBA" id="ARBA00022490"/>
    </source>
</evidence>
<reference evidence="14" key="1">
    <citation type="submission" date="2019-12" db="EMBL/GenBank/DDBJ databases">
        <authorList>
            <person name="Scholes J."/>
        </authorList>
    </citation>
    <scope>NUCLEOTIDE SEQUENCE</scope>
</reference>
<evidence type="ECO:0000256" key="5">
    <source>
        <dbReference type="ARBA" id="ARBA00022614"/>
    </source>
</evidence>
<evidence type="ECO:0000256" key="10">
    <source>
        <dbReference type="ARBA" id="ARBA00022840"/>
    </source>
</evidence>
<evidence type="ECO:0000259" key="12">
    <source>
        <dbReference type="Pfam" id="PF23559"/>
    </source>
</evidence>
<keyword evidence="10" id="KW-0067">ATP-binding</keyword>
<evidence type="ECO:0000259" key="11">
    <source>
        <dbReference type="Pfam" id="PF00931"/>
    </source>
</evidence>
<dbReference type="PRINTS" id="PR00364">
    <property type="entry name" value="DISEASERSIST"/>
</dbReference>
<evidence type="ECO:0000256" key="9">
    <source>
        <dbReference type="ARBA" id="ARBA00022821"/>
    </source>
</evidence>
<dbReference type="Pfam" id="PF00931">
    <property type="entry name" value="NB-ARC"/>
    <property type="match status" value="1"/>
</dbReference>
<dbReference type="EMBL" id="CACSLK010027831">
    <property type="protein sequence ID" value="CAA0831144.1"/>
    <property type="molecule type" value="Genomic_DNA"/>
</dbReference>
<keyword evidence="9" id="KW-0611">Plant defense</keyword>
<dbReference type="Gene3D" id="3.80.10.10">
    <property type="entry name" value="Ribonuclease Inhibitor"/>
    <property type="match status" value="1"/>
</dbReference>
<feature type="domain" description="Disease resistance protein winged helix" evidence="12">
    <location>
        <begin position="608"/>
        <end position="671"/>
    </location>
</feature>
<evidence type="ECO:0000256" key="8">
    <source>
        <dbReference type="ARBA" id="ARBA00022741"/>
    </source>
</evidence>
<dbReference type="GO" id="GO:0051607">
    <property type="term" value="P:defense response to virus"/>
    <property type="evidence" value="ECO:0007669"/>
    <property type="project" value="UniProtKB-ARBA"/>
</dbReference>
<dbReference type="GO" id="GO:0009626">
    <property type="term" value="P:plant-type hypersensitive response"/>
    <property type="evidence" value="ECO:0007669"/>
    <property type="project" value="UniProtKB-KW"/>
</dbReference>
<dbReference type="Gene3D" id="1.10.8.430">
    <property type="entry name" value="Helical domain of apoptotic protease-activating factors"/>
    <property type="match status" value="1"/>
</dbReference>
<evidence type="ECO:0000259" key="13">
    <source>
        <dbReference type="Pfam" id="PF23598"/>
    </source>
</evidence>
<organism evidence="14 15">
    <name type="scientific">Striga hermonthica</name>
    <name type="common">Purple witchweed</name>
    <name type="synonym">Buchnera hermonthica</name>
    <dbReference type="NCBI Taxonomy" id="68872"/>
    <lineage>
        <taxon>Eukaryota</taxon>
        <taxon>Viridiplantae</taxon>
        <taxon>Streptophyta</taxon>
        <taxon>Embryophyta</taxon>
        <taxon>Tracheophyta</taxon>
        <taxon>Spermatophyta</taxon>
        <taxon>Magnoliopsida</taxon>
        <taxon>eudicotyledons</taxon>
        <taxon>Gunneridae</taxon>
        <taxon>Pentapetalae</taxon>
        <taxon>asterids</taxon>
        <taxon>lamiids</taxon>
        <taxon>Lamiales</taxon>
        <taxon>Orobanchaceae</taxon>
        <taxon>Buchnereae</taxon>
        <taxon>Striga</taxon>
    </lineage>
</organism>
<evidence type="ECO:0000256" key="2">
    <source>
        <dbReference type="ARBA" id="ARBA00004496"/>
    </source>
</evidence>
<dbReference type="Gene3D" id="1.10.10.10">
    <property type="entry name" value="Winged helix-like DNA-binding domain superfamily/Winged helix DNA-binding domain"/>
    <property type="match status" value="1"/>
</dbReference>
<dbReference type="GO" id="GO:0005737">
    <property type="term" value="C:cytoplasm"/>
    <property type="evidence" value="ECO:0007669"/>
    <property type="project" value="UniProtKB-SubCell"/>
</dbReference>
<keyword evidence="6" id="KW-0381">Hypersensitive response</keyword>